<gene>
    <name evidence="1" type="ORF">NCTC10860_04496</name>
</gene>
<dbReference type="Proteomes" id="UP000254084">
    <property type="component" value="Unassembled WGS sequence"/>
</dbReference>
<proteinExistence type="predicted"/>
<organism evidence="1 2">
    <name type="scientific">Ectopseudomonas oleovorans</name>
    <name type="common">Pseudomonas oleovorans</name>
    <dbReference type="NCBI Taxonomy" id="301"/>
    <lineage>
        <taxon>Bacteria</taxon>
        <taxon>Pseudomonadati</taxon>
        <taxon>Pseudomonadota</taxon>
        <taxon>Gammaproteobacteria</taxon>
        <taxon>Pseudomonadales</taxon>
        <taxon>Pseudomonadaceae</taxon>
        <taxon>Ectopseudomonas</taxon>
    </lineage>
</organism>
<keyword evidence="1" id="KW-0489">Methyltransferase</keyword>
<sequence length="150" mass="16965">MLSEEINCSTEKHLLDTGFRVLKIDTSNMKDIYYRPDQLSQADLFGAVDNIKPDRSGEDLLFQVLIDWGVDLSLPIRRETLLGKTVFFVDGNALVACFEQGISEELVKELAKAEPLRVVFRDNGFASDALKINVEQIFRQLSPSTEIRTL</sequence>
<dbReference type="AlphaFoldDB" id="A0A379KBG1"/>
<protein>
    <submittedName>
        <fullName evidence="1">DNA methylase N-4/N-6 domain-containing protein</fullName>
    </submittedName>
</protein>
<dbReference type="GO" id="GO:0008168">
    <property type="term" value="F:methyltransferase activity"/>
    <property type="evidence" value="ECO:0007669"/>
    <property type="project" value="UniProtKB-KW"/>
</dbReference>
<dbReference type="EMBL" id="UGUW01000004">
    <property type="protein sequence ID" value="SUD62077.1"/>
    <property type="molecule type" value="Genomic_DNA"/>
</dbReference>
<evidence type="ECO:0000313" key="1">
    <source>
        <dbReference type="EMBL" id="SUD62077.1"/>
    </source>
</evidence>
<evidence type="ECO:0000313" key="2">
    <source>
        <dbReference type="Proteomes" id="UP000254084"/>
    </source>
</evidence>
<reference evidence="1 2" key="1">
    <citation type="submission" date="2018-06" db="EMBL/GenBank/DDBJ databases">
        <authorList>
            <consortium name="Pathogen Informatics"/>
            <person name="Doyle S."/>
        </authorList>
    </citation>
    <scope>NUCLEOTIDE SEQUENCE [LARGE SCALE GENOMIC DNA]</scope>
    <source>
        <strain evidence="1 2">NCTC10860</strain>
    </source>
</reference>
<keyword evidence="1" id="KW-0808">Transferase</keyword>
<name>A0A379KBG1_ECTOL</name>
<dbReference type="GO" id="GO:0032259">
    <property type="term" value="P:methylation"/>
    <property type="evidence" value="ECO:0007669"/>
    <property type="project" value="UniProtKB-KW"/>
</dbReference>
<accession>A0A379KBG1</accession>
<dbReference type="REBASE" id="416187">
    <property type="entry name" value="M.Pol10860ORF4496P"/>
</dbReference>